<evidence type="ECO:0000313" key="2">
    <source>
        <dbReference type="EMBL" id="CEI62544.1"/>
    </source>
</evidence>
<dbReference type="EMBL" id="LN649230">
    <property type="protein sequence ID" value="CEI62544.1"/>
    <property type="molecule type" value="Genomic_DNA"/>
</dbReference>
<organism evidence="2 3">
    <name type="scientific">Fusarium venenatum</name>
    <dbReference type="NCBI Taxonomy" id="56646"/>
    <lineage>
        <taxon>Eukaryota</taxon>
        <taxon>Fungi</taxon>
        <taxon>Dikarya</taxon>
        <taxon>Ascomycota</taxon>
        <taxon>Pezizomycotina</taxon>
        <taxon>Sordariomycetes</taxon>
        <taxon>Hypocreomycetidae</taxon>
        <taxon>Hypocreales</taxon>
        <taxon>Nectriaceae</taxon>
        <taxon>Fusarium</taxon>
    </lineage>
</organism>
<dbReference type="OrthoDB" id="2969215at2759"/>
<evidence type="ECO:0000313" key="3">
    <source>
        <dbReference type="Proteomes" id="UP000245910"/>
    </source>
</evidence>
<dbReference type="InterPro" id="IPR031837">
    <property type="entry name" value="DUF5071"/>
</dbReference>
<feature type="domain" description="DUF5071" evidence="1">
    <location>
        <begin position="143"/>
        <end position="269"/>
    </location>
</feature>
<name>A0A2L2SXD5_9HYPO</name>
<sequence length="289" mass="33188">MDVNRRLATLRGEEFAAGIPAILQAARDADSVQDGDVSEDEFFNIIRLRAMEPPVIASLSSILESSIEDGDFASLEMHQLVFYSVVSKLSLEQLQTYRPAIKTLIGFDVSSFKSRSSHYVQTIHLINNARLLDRFIEKPQDVWVPENKFDQISYRTLWERVHTADQMRPYMHDLFNWQVDPCHPPFNPCREQLARFPVVSAAVAAEVMSMAVNDIEHQHYLIGFVSECVPVGRAWYPMRPPVEQMVRALESKSKEQLEKDGEEDFLDEAKTWLKVLEKWEINSQFIGVA</sequence>
<proteinExistence type="predicted"/>
<reference evidence="3" key="1">
    <citation type="submission" date="2014-10" db="EMBL/GenBank/DDBJ databases">
        <authorList>
            <person name="King R."/>
        </authorList>
    </citation>
    <scope>NUCLEOTIDE SEQUENCE [LARGE SCALE GENOMIC DNA]</scope>
    <source>
        <strain evidence="3">A3/5</strain>
    </source>
</reference>
<dbReference type="Pfam" id="PF16804">
    <property type="entry name" value="DUF5071"/>
    <property type="match status" value="1"/>
</dbReference>
<dbReference type="InterPro" id="IPR038692">
    <property type="entry name" value="Cthe_2751_sf"/>
</dbReference>
<dbReference type="AlphaFoldDB" id="A0A2L2SXD5"/>
<dbReference type="Proteomes" id="UP000245910">
    <property type="component" value="Chromosome II"/>
</dbReference>
<accession>A0A2L2SXD5</accession>
<dbReference type="Gene3D" id="1.25.40.750">
    <property type="entry name" value="Domain of unknown function DUF5071"/>
    <property type="match status" value="1"/>
</dbReference>
<keyword evidence="3" id="KW-1185">Reference proteome</keyword>
<evidence type="ECO:0000259" key="1">
    <source>
        <dbReference type="Pfam" id="PF16804"/>
    </source>
</evidence>
<protein>
    <recommendedName>
        <fullName evidence="1">DUF5071 domain-containing protein</fullName>
    </recommendedName>
</protein>